<dbReference type="InterPro" id="IPR001375">
    <property type="entry name" value="Peptidase_S9_cat"/>
</dbReference>
<organism evidence="3 4">
    <name type="scientific">Salinicoccus halodurans</name>
    <dbReference type="NCBI Taxonomy" id="407035"/>
    <lineage>
        <taxon>Bacteria</taxon>
        <taxon>Bacillati</taxon>
        <taxon>Bacillota</taxon>
        <taxon>Bacilli</taxon>
        <taxon>Bacillales</taxon>
        <taxon>Staphylococcaceae</taxon>
        <taxon>Salinicoccus</taxon>
    </lineage>
</organism>
<dbReference type="InterPro" id="IPR011042">
    <property type="entry name" value="6-blade_b-propeller_TolB-like"/>
</dbReference>
<evidence type="ECO:0000313" key="4">
    <source>
        <dbReference type="Proteomes" id="UP000034029"/>
    </source>
</evidence>
<dbReference type="EMBL" id="CP011366">
    <property type="protein sequence ID" value="AKG75047.1"/>
    <property type="molecule type" value="Genomic_DNA"/>
</dbReference>
<protein>
    <recommendedName>
        <fullName evidence="2">Peptidase S9 prolyl oligopeptidase catalytic domain-containing protein</fullName>
    </recommendedName>
</protein>
<evidence type="ECO:0000313" key="3">
    <source>
        <dbReference type="EMBL" id="AKG75047.1"/>
    </source>
</evidence>
<dbReference type="SUPFAM" id="SSF82171">
    <property type="entry name" value="DPP6 N-terminal domain-like"/>
    <property type="match status" value="1"/>
</dbReference>
<keyword evidence="4" id="KW-1185">Reference proteome</keyword>
<name>A0ABM5TAG3_9STAP</name>
<dbReference type="InterPro" id="IPR029058">
    <property type="entry name" value="AB_hydrolase_fold"/>
</dbReference>
<keyword evidence="1" id="KW-0378">Hydrolase</keyword>
<dbReference type="InterPro" id="IPR015943">
    <property type="entry name" value="WD40/YVTN_repeat-like_dom_sf"/>
</dbReference>
<gene>
    <name evidence="3" type="ORF">AAT16_13150</name>
</gene>
<evidence type="ECO:0000256" key="1">
    <source>
        <dbReference type="ARBA" id="ARBA00022801"/>
    </source>
</evidence>
<proteinExistence type="predicted"/>
<reference evidence="4" key="2">
    <citation type="submission" date="2015-04" db="EMBL/GenBank/DDBJ databases">
        <title>Complete genome sequence of Salinicoccus halodurans strain H3B36, isolated from the Qaidam basin of China.</title>
        <authorList>
            <person name="Ma Y."/>
            <person name="Jiang K."/>
            <person name="Xue Y."/>
        </authorList>
    </citation>
    <scope>NUCLEOTIDE SEQUENCE [LARGE SCALE GENOMIC DNA]</scope>
    <source>
        <strain evidence="4">H3B36</strain>
    </source>
</reference>
<dbReference type="SUPFAM" id="SSF53474">
    <property type="entry name" value="alpha/beta-Hydrolases"/>
    <property type="match status" value="1"/>
</dbReference>
<feature type="domain" description="Peptidase S9 prolyl oligopeptidase catalytic" evidence="2">
    <location>
        <begin position="443"/>
        <end position="652"/>
    </location>
</feature>
<dbReference type="Pfam" id="PF00326">
    <property type="entry name" value="Peptidase_S9"/>
    <property type="match status" value="1"/>
</dbReference>
<dbReference type="Proteomes" id="UP000034029">
    <property type="component" value="Chromosome"/>
</dbReference>
<dbReference type="Gene3D" id="2.120.10.30">
    <property type="entry name" value="TolB, C-terminal domain"/>
    <property type="match status" value="1"/>
</dbReference>
<dbReference type="PANTHER" id="PTHR42776:SF27">
    <property type="entry name" value="DIPEPTIDYL PEPTIDASE FAMILY MEMBER 6"/>
    <property type="match status" value="1"/>
</dbReference>
<dbReference type="Gene3D" id="2.130.10.10">
    <property type="entry name" value="YVTN repeat-like/Quinoprotein amine dehydrogenase"/>
    <property type="match status" value="1"/>
</dbReference>
<sequence>MMKNKVKIEDIYTIRSVSSPSVVPGTDAVTYLETSIDEEKNDYRTNLCRCQDGEAQQLTYQHERISNVRHSPDGKRTLFLAKTEDRKQVFMLRSDGGEREQLTEEEDDVNSAEFSKDGQSVYFHVSIEKGKAEKEDEEKDGKDERPEPVVIDRMKYKADSLGLLKEKYQSVKTIDIKSRAVETLLSGEENFSLMETIGDDTIVYTTDHSDEPDFNFSQKLYIRHGENEAEEIKFGEGGVMDAAVSPDGTKLLITVMGREFENATHGVIMLYDTASGTLENLTGKLDKPVGDYMAADTQQSVETTPVKWISNERFVFVLSENGSVNLYGGNTKGEVTSLLSGRHHVFGMDATEDYAVLAISAHDSPGELYKFDFDSGTLEALTDINKEYVEKTLLVDPEDVRFESRDGTEVHGWFMKPAGFEDGGKYPMITNIHGGPHAFYGNTFFHEMQVLASLGYAVLFVNPRGSHSYSQAFVDAVRGNYGGIDYEDIMAGVDYITDKYDWIDRDNLGVTGGSYGGFMTNWIVGHTDRFKAAVTQRSICNWVSFRGVSDIGYYFSDWQIKADFNDIETMWHHSPIKYVDDIHTPLLILHSERDFRCPIEQAEQLYIALKYQKKETQFVRFPDADHNLSRTGKPNLRVERLNHLAGWFARHLD</sequence>
<dbReference type="PANTHER" id="PTHR42776">
    <property type="entry name" value="SERINE PEPTIDASE S9 FAMILY MEMBER"/>
    <property type="match status" value="1"/>
</dbReference>
<evidence type="ECO:0000259" key="2">
    <source>
        <dbReference type="Pfam" id="PF00326"/>
    </source>
</evidence>
<dbReference type="Gene3D" id="3.40.50.1820">
    <property type="entry name" value="alpha/beta hydrolase"/>
    <property type="match status" value="1"/>
</dbReference>
<accession>A0ABM5TAG3</accession>
<reference evidence="3 4" key="1">
    <citation type="journal article" date="2015" name="Int. J. Syst. Evol. Microbiol.">
        <title>Complete genome sequence of Salinicoccus halodurans H3B36, isolated from the Qaidam Basin in China.</title>
        <authorList>
            <person name="Jiang K."/>
            <person name="Xue Y."/>
            <person name="Ma Y."/>
        </authorList>
    </citation>
    <scope>NUCLEOTIDE SEQUENCE [LARGE SCALE GENOMIC DNA]</scope>
    <source>
        <strain evidence="3 4">H3B36</strain>
    </source>
</reference>